<proteinExistence type="predicted"/>
<dbReference type="Gene3D" id="2.60.40.2880">
    <property type="entry name" value="MmpS1-5, C-terminal soluble domain"/>
    <property type="match status" value="1"/>
</dbReference>
<dbReference type="PROSITE" id="PS51257">
    <property type="entry name" value="PROKAR_LIPOPROTEIN"/>
    <property type="match status" value="1"/>
</dbReference>
<dbReference type="InterPro" id="IPR038468">
    <property type="entry name" value="MmpS_C"/>
</dbReference>
<protein>
    <recommendedName>
        <fullName evidence="4">Lipoprotein</fullName>
    </recommendedName>
</protein>
<dbReference type="AlphaFoldDB" id="A0A100JTL3"/>
<reference evidence="2 3" key="2">
    <citation type="journal article" date="2016" name="Genome Announc.">
        <title>Draft Genome Sequences of Streptomyces scabiei S58, Streptomyces turgidiscabies T45, and Streptomyces acidiscabies a10, the Pathogens of Potato Common Scab, Isolated in Japan.</title>
        <authorList>
            <person name="Tomihama T."/>
            <person name="Nishi Y."/>
            <person name="Sakai M."/>
            <person name="Ikenaga M."/>
            <person name="Okubo T."/>
            <person name="Ikeda S."/>
        </authorList>
    </citation>
    <scope>NUCLEOTIDE SEQUENCE [LARGE SCALE GENOMIC DNA]</scope>
    <source>
        <strain evidence="2 3">S58</strain>
    </source>
</reference>
<organism evidence="2 3">
    <name type="scientific">Streptomyces scabiei</name>
    <dbReference type="NCBI Taxonomy" id="1930"/>
    <lineage>
        <taxon>Bacteria</taxon>
        <taxon>Bacillati</taxon>
        <taxon>Actinomycetota</taxon>
        <taxon>Actinomycetes</taxon>
        <taxon>Kitasatosporales</taxon>
        <taxon>Streptomycetaceae</taxon>
        <taxon>Streptomyces</taxon>
    </lineage>
</organism>
<name>A0A100JTL3_STRSC</name>
<dbReference type="EMBL" id="BCMM01000030">
    <property type="protein sequence ID" value="GAQ65440.1"/>
    <property type="molecule type" value="Genomic_DNA"/>
</dbReference>
<dbReference type="Proteomes" id="UP000067448">
    <property type="component" value="Unassembled WGS sequence"/>
</dbReference>
<comment type="caution">
    <text evidence="2">The sequence shown here is derived from an EMBL/GenBank/DDBJ whole genome shotgun (WGS) entry which is preliminary data.</text>
</comment>
<reference evidence="3" key="1">
    <citation type="submission" date="2015-11" db="EMBL/GenBank/DDBJ databases">
        <authorList>
            <consortium name="Cross-ministerial Strategic Innovation Promotion Program (SIP) consortium"/>
            <person name="Tomihama T."/>
            <person name="Ikenaga M."/>
            <person name="Sakai M."/>
            <person name="Okubo T."/>
            <person name="Ikeda S."/>
        </authorList>
    </citation>
    <scope>NUCLEOTIDE SEQUENCE [LARGE SCALE GENOMIC DNA]</scope>
    <source>
        <strain evidence="3">S58</strain>
    </source>
</reference>
<evidence type="ECO:0000313" key="2">
    <source>
        <dbReference type="EMBL" id="GAQ65440.1"/>
    </source>
</evidence>
<gene>
    <name evidence="2" type="ORF">SsS58_05849</name>
</gene>
<reference evidence="3" key="3">
    <citation type="submission" date="2016-02" db="EMBL/GenBank/DDBJ databases">
        <title>Draft genome of pathogenic Streptomyces sp. in Japan.</title>
        <authorList>
            <person name="Tomihama T."/>
            <person name="Ikenaga M."/>
            <person name="Sakai M."/>
            <person name="Okubo T."/>
            <person name="Ikeda S."/>
        </authorList>
    </citation>
    <scope>NUCLEOTIDE SEQUENCE [LARGE SCALE GENOMIC DNA]</scope>
    <source>
        <strain evidence="3">S58</strain>
    </source>
</reference>
<dbReference type="RefSeq" id="WP_059082795.1">
    <property type="nucleotide sequence ID" value="NZ_BCMM01000030.1"/>
</dbReference>
<feature type="region of interest" description="Disordered" evidence="1">
    <location>
        <begin position="25"/>
        <end position="56"/>
    </location>
</feature>
<dbReference type="OrthoDB" id="3541727at2"/>
<evidence type="ECO:0000256" key="1">
    <source>
        <dbReference type="SAM" id="MobiDB-lite"/>
    </source>
</evidence>
<sequence length="148" mass="15304">MRRTLQGAAALATAVLLLTGCGSDSDSADAGAEGDKASASPSTPPKTDSGQETHEVTLQVSGEGTTRVMYHAATDGFEDQTLPWTKTETVELTEAHQEVGYLVSVIPGTVTDADGLLQFAPCVIKVDGKQVADNNGGKSTKGCSYTIK</sequence>
<accession>A0A100JTL3</accession>
<evidence type="ECO:0008006" key="4">
    <source>
        <dbReference type="Google" id="ProtNLM"/>
    </source>
</evidence>
<evidence type="ECO:0000313" key="3">
    <source>
        <dbReference type="Proteomes" id="UP000067448"/>
    </source>
</evidence>